<name>A0A9K3NYZ6_HELAN</name>
<proteinExistence type="predicted"/>
<dbReference type="AlphaFoldDB" id="A0A9K3NYZ6"/>
<evidence type="ECO:0000313" key="1">
    <source>
        <dbReference type="EMBL" id="KAF5818527.1"/>
    </source>
</evidence>
<dbReference type="Proteomes" id="UP000215914">
    <property type="component" value="Unassembled WGS sequence"/>
</dbReference>
<keyword evidence="2" id="KW-1185">Reference proteome</keyword>
<accession>A0A9K3NYZ6</accession>
<gene>
    <name evidence="1" type="ORF">HanXRQr2_Chr02g0066341</name>
</gene>
<protein>
    <submittedName>
        <fullName evidence="1">Uncharacterized protein</fullName>
    </submittedName>
</protein>
<dbReference type="EMBL" id="MNCJ02000317">
    <property type="protein sequence ID" value="KAF5818527.1"/>
    <property type="molecule type" value="Genomic_DNA"/>
</dbReference>
<reference evidence="1" key="1">
    <citation type="journal article" date="2017" name="Nature">
        <title>The sunflower genome provides insights into oil metabolism, flowering and Asterid evolution.</title>
        <authorList>
            <person name="Badouin H."/>
            <person name="Gouzy J."/>
            <person name="Grassa C.J."/>
            <person name="Murat F."/>
            <person name="Staton S.E."/>
            <person name="Cottret L."/>
            <person name="Lelandais-Briere C."/>
            <person name="Owens G.L."/>
            <person name="Carrere S."/>
            <person name="Mayjonade B."/>
            <person name="Legrand L."/>
            <person name="Gill N."/>
            <person name="Kane N.C."/>
            <person name="Bowers J.E."/>
            <person name="Hubner S."/>
            <person name="Bellec A."/>
            <person name="Berard A."/>
            <person name="Berges H."/>
            <person name="Blanchet N."/>
            <person name="Boniface M.C."/>
            <person name="Brunel D."/>
            <person name="Catrice O."/>
            <person name="Chaidir N."/>
            <person name="Claudel C."/>
            <person name="Donnadieu C."/>
            <person name="Faraut T."/>
            <person name="Fievet G."/>
            <person name="Helmstetter N."/>
            <person name="King M."/>
            <person name="Knapp S.J."/>
            <person name="Lai Z."/>
            <person name="Le Paslier M.C."/>
            <person name="Lippi Y."/>
            <person name="Lorenzon L."/>
            <person name="Mandel J.R."/>
            <person name="Marage G."/>
            <person name="Marchand G."/>
            <person name="Marquand E."/>
            <person name="Bret-Mestries E."/>
            <person name="Morien E."/>
            <person name="Nambeesan S."/>
            <person name="Nguyen T."/>
            <person name="Pegot-Espagnet P."/>
            <person name="Pouilly N."/>
            <person name="Raftis F."/>
            <person name="Sallet E."/>
            <person name="Schiex T."/>
            <person name="Thomas J."/>
            <person name="Vandecasteele C."/>
            <person name="Vares D."/>
            <person name="Vear F."/>
            <person name="Vautrin S."/>
            <person name="Crespi M."/>
            <person name="Mangin B."/>
            <person name="Burke J.M."/>
            <person name="Salse J."/>
            <person name="Munos S."/>
            <person name="Vincourt P."/>
            <person name="Rieseberg L.H."/>
            <person name="Langlade N.B."/>
        </authorList>
    </citation>
    <scope>NUCLEOTIDE SEQUENCE</scope>
    <source>
        <tissue evidence="1">Leaves</tissue>
    </source>
</reference>
<sequence length="60" mass="6679">MSTRMDSVSVLQAVRVSPHVECSVFKISKSSRIFSWFSSSSKTLFSSSLLTWCIDSVSDL</sequence>
<reference evidence="1" key="2">
    <citation type="submission" date="2020-06" db="EMBL/GenBank/DDBJ databases">
        <title>Helianthus annuus Genome sequencing and assembly Release 2.</title>
        <authorList>
            <person name="Gouzy J."/>
            <person name="Langlade N."/>
            <person name="Munos S."/>
        </authorList>
    </citation>
    <scope>NUCLEOTIDE SEQUENCE</scope>
    <source>
        <tissue evidence="1">Leaves</tissue>
    </source>
</reference>
<dbReference type="Gramene" id="mRNA:HanXRQr2_Chr02g0066341">
    <property type="protein sequence ID" value="CDS:HanXRQr2_Chr02g0066341.1"/>
    <property type="gene ID" value="HanXRQr2_Chr02g0066341"/>
</dbReference>
<evidence type="ECO:0000313" key="2">
    <source>
        <dbReference type="Proteomes" id="UP000215914"/>
    </source>
</evidence>
<comment type="caution">
    <text evidence="1">The sequence shown here is derived from an EMBL/GenBank/DDBJ whole genome shotgun (WGS) entry which is preliminary data.</text>
</comment>
<organism evidence="1 2">
    <name type="scientific">Helianthus annuus</name>
    <name type="common">Common sunflower</name>
    <dbReference type="NCBI Taxonomy" id="4232"/>
    <lineage>
        <taxon>Eukaryota</taxon>
        <taxon>Viridiplantae</taxon>
        <taxon>Streptophyta</taxon>
        <taxon>Embryophyta</taxon>
        <taxon>Tracheophyta</taxon>
        <taxon>Spermatophyta</taxon>
        <taxon>Magnoliopsida</taxon>
        <taxon>eudicotyledons</taxon>
        <taxon>Gunneridae</taxon>
        <taxon>Pentapetalae</taxon>
        <taxon>asterids</taxon>
        <taxon>campanulids</taxon>
        <taxon>Asterales</taxon>
        <taxon>Asteraceae</taxon>
        <taxon>Asteroideae</taxon>
        <taxon>Heliantheae alliance</taxon>
        <taxon>Heliantheae</taxon>
        <taxon>Helianthus</taxon>
    </lineage>
</organism>